<name>A0A6J7KEU9_9ZZZZ</name>
<dbReference type="AlphaFoldDB" id="A0A6J7KEU9"/>
<protein>
    <submittedName>
        <fullName evidence="1">Unannotated protein</fullName>
    </submittedName>
</protein>
<accession>A0A6J7KEU9</accession>
<evidence type="ECO:0000313" key="1">
    <source>
        <dbReference type="EMBL" id="CAB4954426.1"/>
    </source>
</evidence>
<gene>
    <name evidence="1" type="ORF">UFOPK3733_02067</name>
</gene>
<sequence>MSVEGFEPPTLSFSFHPASHLRHHVHTHDPNRGPDHFAAGPLIGVIPAQLGQVVIISLLRVFALICRLIPRDTPATGPIIW</sequence>
<proteinExistence type="predicted"/>
<reference evidence="1" key="1">
    <citation type="submission" date="2020-05" db="EMBL/GenBank/DDBJ databases">
        <authorList>
            <person name="Chiriac C."/>
            <person name="Salcher M."/>
            <person name="Ghai R."/>
            <person name="Kavagutti S V."/>
        </authorList>
    </citation>
    <scope>NUCLEOTIDE SEQUENCE</scope>
</reference>
<dbReference type="EMBL" id="CAFBNC010000152">
    <property type="protein sequence ID" value="CAB4954426.1"/>
    <property type="molecule type" value="Genomic_DNA"/>
</dbReference>
<organism evidence="1">
    <name type="scientific">freshwater metagenome</name>
    <dbReference type="NCBI Taxonomy" id="449393"/>
    <lineage>
        <taxon>unclassified sequences</taxon>
        <taxon>metagenomes</taxon>
        <taxon>ecological metagenomes</taxon>
    </lineage>
</organism>